<keyword evidence="2" id="KW-0732">Signal</keyword>
<dbReference type="Proteomes" id="UP000189796">
    <property type="component" value="Chromosome I"/>
</dbReference>
<evidence type="ECO:0000313" key="3">
    <source>
        <dbReference type="EMBL" id="SHI01965.1"/>
    </source>
</evidence>
<accession>A0A1M5XQ40</accession>
<gene>
    <name evidence="3" type="ORF">SAMN05443248_7527</name>
</gene>
<dbReference type="EMBL" id="LT670817">
    <property type="protein sequence ID" value="SHI01965.1"/>
    <property type="molecule type" value="Genomic_DNA"/>
</dbReference>
<dbReference type="PROSITE" id="PS51257">
    <property type="entry name" value="PROKAR_LIPOPROTEIN"/>
    <property type="match status" value="1"/>
</dbReference>
<feature type="signal peptide" evidence="2">
    <location>
        <begin position="1"/>
        <end position="26"/>
    </location>
</feature>
<sequence length="310" mass="32390">MRTLLIGVLAATLVGCSCLLPPQASMDACTDANWFPCFDRTASIQPIEPKPASFKTSSAAIEIKSTIAAKTEKPSSARVRDRAHLARKKGKSTKIAAKVEPPASRIPVSPRSLKTRPPAADSDTTRANIATSDATGGGAVANSDTRAIQAKVAVATAVAERMTIATVAPASEPQANNKDRSNHSETVLRGDAQKSAPASPNTTDLLVAVLIARPEINLLSDLTSKIIAIDDRYSASNGNVRTAIVAAGAAEVQLSEGKAKAIDRLIRGEVPAAVLTLVSAEAADQFPEIAGFKIFRIPLSPRSLKRGDTP</sequence>
<protein>
    <submittedName>
        <fullName evidence="3">Uncharacterized protein</fullName>
    </submittedName>
</protein>
<reference evidence="3 4" key="1">
    <citation type="submission" date="2016-11" db="EMBL/GenBank/DDBJ databases">
        <authorList>
            <person name="Jaros S."/>
            <person name="Januszkiewicz K."/>
            <person name="Wedrychowicz H."/>
        </authorList>
    </citation>
    <scope>NUCLEOTIDE SEQUENCE [LARGE SCALE GENOMIC DNA]</scope>
    <source>
        <strain evidence="3 4">GAS138</strain>
    </source>
</reference>
<feature type="compositionally biased region" description="Basic and acidic residues" evidence="1">
    <location>
        <begin position="177"/>
        <end position="192"/>
    </location>
</feature>
<dbReference type="AlphaFoldDB" id="A0A1M5XQ40"/>
<organism evidence="3 4">
    <name type="scientific">Bradyrhizobium erythrophlei</name>
    <dbReference type="NCBI Taxonomy" id="1437360"/>
    <lineage>
        <taxon>Bacteria</taxon>
        <taxon>Pseudomonadati</taxon>
        <taxon>Pseudomonadota</taxon>
        <taxon>Alphaproteobacteria</taxon>
        <taxon>Hyphomicrobiales</taxon>
        <taxon>Nitrobacteraceae</taxon>
        <taxon>Bradyrhizobium</taxon>
    </lineage>
</organism>
<feature type="region of interest" description="Disordered" evidence="1">
    <location>
        <begin position="100"/>
        <end position="124"/>
    </location>
</feature>
<evidence type="ECO:0000256" key="2">
    <source>
        <dbReference type="SAM" id="SignalP"/>
    </source>
</evidence>
<name>A0A1M5XQ40_9BRAD</name>
<evidence type="ECO:0000256" key="1">
    <source>
        <dbReference type="SAM" id="MobiDB-lite"/>
    </source>
</evidence>
<feature type="chain" id="PRO_5012386899" evidence="2">
    <location>
        <begin position="27"/>
        <end position="310"/>
    </location>
</feature>
<evidence type="ECO:0000313" key="4">
    <source>
        <dbReference type="Proteomes" id="UP000189796"/>
    </source>
</evidence>
<dbReference type="RefSeq" id="WP_245332378.1">
    <property type="nucleotide sequence ID" value="NZ_LT670817.1"/>
</dbReference>
<proteinExistence type="predicted"/>
<feature type="region of interest" description="Disordered" evidence="1">
    <location>
        <begin position="168"/>
        <end position="199"/>
    </location>
</feature>